<dbReference type="GO" id="GO:0008483">
    <property type="term" value="F:transaminase activity"/>
    <property type="evidence" value="ECO:0007669"/>
    <property type="project" value="UniProtKB-KW"/>
</dbReference>
<comment type="caution">
    <text evidence="9">The sequence shown here is derived from an EMBL/GenBank/DDBJ whole genome shotgun (WGS) entry which is preliminary data.</text>
</comment>
<dbReference type="Gene3D" id="3.40.640.10">
    <property type="entry name" value="Type I PLP-dependent aspartate aminotransferase-like (Major domain)"/>
    <property type="match status" value="1"/>
</dbReference>
<dbReference type="CDD" id="cd00610">
    <property type="entry name" value="OAT_like"/>
    <property type="match status" value="1"/>
</dbReference>
<comment type="cofactor">
    <cofactor evidence="2 8">
        <name>pyridoxal 5'-phosphate</name>
        <dbReference type="ChEBI" id="CHEBI:597326"/>
    </cofactor>
</comment>
<gene>
    <name evidence="8" type="primary">hemL</name>
    <name evidence="9" type="ORF">COT42_08025</name>
</gene>
<dbReference type="PANTHER" id="PTHR43713">
    <property type="entry name" value="GLUTAMATE-1-SEMIALDEHYDE 2,1-AMINOMUTASE"/>
    <property type="match status" value="1"/>
</dbReference>
<name>A0A2H0XU24_UNCSA</name>
<comment type="subunit">
    <text evidence="8">Homodimer.</text>
</comment>
<dbReference type="InterPro" id="IPR005814">
    <property type="entry name" value="Aminotrans_3"/>
</dbReference>
<dbReference type="SUPFAM" id="SSF53383">
    <property type="entry name" value="PLP-dependent transferases"/>
    <property type="match status" value="1"/>
</dbReference>
<keyword evidence="9" id="KW-0808">Transferase</keyword>
<comment type="catalytic activity">
    <reaction evidence="1 8">
        <text>(S)-4-amino-5-oxopentanoate = 5-aminolevulinate</text>
        <dbReference type="Rhea" id="RHEA:14265"/>
        <dbReference type="ChEBI" id="CHEBI:57501"/>
        <dbReference type="ChEBI" id="CHEBI:356416"/>
        <dbReference type="EC" id="5.4.3.8"/>
    </reaction>
</comment>
<keyword evidence="6 8" id="KW-0413">Isomerase</keyword>
<feature type="modified residue" description="N6-(pyridoxal phosphate)lysine" evidence="8">
    <location>
        <position position="234"/>
    </location>
</feature>
<comment type="subcellular location">
    <subcellularLocation>
        <location evidence="8">Cytoplasm</location>
    </subcellularLocation>
</comment>
<evidence type="ECO:0000256" key="7">
    <source>
        <dbReference type="ARBA" id="ARBA00023244"/>
    </source>
</evidence>
<protein>
    <recommendedName>
        <fullName evidence="8">Glutamate-1-semialdehyde 2,1-aminomutase</fullName>
        <shortName evidence="8">GSA</shortName>
        <ecNumber evidence="8">5.4.3.8</ecNumber>
    </recommendedName>
    <alternativeName>
        <fullName evidence="8">Glutamate-1-semialdehyde aminotransferase</fullName>
        <shortName evidence="8">GSA-AT</shortName>
    </alternativeName>
</protein>
<reference evidence="9 10" key="1">
    <citation type="submission" date="2017-09" db="EMBL/GenBank/DDBJ databases">
        <title>Depth-based differentiation of microbial function through sediment-hosted aquifers and enrichment of novel symbionts in the deep terrestrial subsurface.</title>
        <authorList>
            <person name="Probst A.J."/>
            <person name="Ladd B."/>
            <person name="Jarett J.K."/>
            <person name="Geller-Mcgrath D.E."/>
            <person name="Sieber C.M."/>
            <person name="Emerson J.B."/>
            <person name="Anantharaman K."/>
            <person name="Thomas B.C."/>
            <person name="Malmstrom R."/>
            <person name="Stieglmeier M."/>
            <person name="Klingl A."/>
            <person name="Woyke T."/>
            <person name="Ryan C.M."/>
            <person name="Banfield J.F."/>
        </authorList>
    </citation>
    <scope>NUCLEOTIDE SEQUENCE [LARGE SCALE GENOMIC DNA]</scope>
    <source>
        <strain evidence="9">CG08_land_8_20_14_0_20_45_16</strain>
    </source>
</reference>
<evidence type="ECO:0000256" key="1">
    <source>
        <dbReference type="ARBA" id="ARBA00001579"/>
    </source>
</evidence>
<comment type="pathway">
    <text evidence="3">Porphyrin-containing compound metabolism; protoporphyrin-IX biosynthesis; 5-aminolevulinate from L-glutamyl-tRNA(Glu): step 2/2.</text>
</comment>
<dbReference type="EC" id="5.4.3.8" evidence="8"/>
<keyword evidence="8" id="KW-0963">Cytoplasm</keyword>
<dbReference type="PANTHER" id="PTHR43713:SF3">
    <property type="entry name" value="GLUTAMATE-1-SEMIALDEHYDE 2,1-AMINOMUTASE 1, CHLOROPLASTIC-RELATED"/>
    <property type="match status" value="1"/>
</dbReference>
<dbReference type="GO" id="GO:0005737">
    <property type="term" value="C:cytoplasm"/>
    <property type="evidence" value="ECO:0007669"/>
    <property type="project" value="UniProtKB-SubCell"/>
</dbReference>
<evidence type="ECO:0000256" key="5">
    <source>
        <dbReference type="ARBA" id="ARBA00022898"/>
    </source>
</evidence>
<sequence>MPKNLFKEANKYLVGGVNSPVRAFGAVGGEPIFIKQGQGSRVRGQEGKEYLDYVMSWGALILGHADKRVVAATKKAIEQGSSFGAPTKAETELAKLICEAIPSIEKVRFTSSGTEAVMGALKLAKGITGKNKIIKFKQCYHGWSEQDYLEAEYNNLDSAKALLSKEVAAVIVEPVVGNAGVIPPEPGFLQGLRCLCDQHGVLLVFDEVITGFRLAYGGAEDYFGVKPDLTCLGKIIGAGFPVGAFGGRADLMANLAPEGKVYQAGTLSGNPVAMAAGLSTLKILKNKKVYKDLEIKTKYLCEGSKLEFNRAGSMFSFRFESQEAYAKFFWQMLAQGIYFAPSSLEANFISCAHGWSEIKETIRKILGR</sequence>
<dbReference type="InterPro" id="IPR015422">
    <property type="entry name" value="PyrdxlP-dep_Trfase_small"/>
</dbReference>
<keyword evidence="9" id="KW-0032">Aminotransferase</keyword>
<dbReference type="InterPro" id="IPR049704">
    <property type="entry name" value="Aminotrans_3_PPA_site"/>
</dbReference>
<dbReference type="GO" id="GO:0042286">
    <property type="term" value="F:glutamate-1-semialdehyde 2,1-aminomutase activity"/>
    <property type="evidence" value="ECO:0007669"/>
    <property type="project" value="UniProtKB-UniRule"/>
</dbReference>
<evidence type="ECO:0000313" key="9">
    <source>
        <dbReference type="EMBL" id="PIS28464.1"/>
    </source>
</evidence>
<dbReference type="HAMAP" id="MF_00375">
    <property type="entry name" value="HemL_aminotrans_3"/>
    <property type="match status" value="1"/>
</dbReference>
<dbReference type="AlphaFoldDB" id="A0A2H0XU24"/>
<evidence type="ECO:0000256" key="3">
    <source>
        <dbReference type="ARBA" id="ARBA00004819"/>
    </source>
</evidence>
<dbReference type="InterPro" id="IPR015424">
    <property type="entry name" value="PyrdxlP-dep_Trfase"/>
</dbReference>
<dbReference type="EMBL" id="PEYM01000131">
    <property type="protein sequence ID" value="PIS28464.1"/>
    <property type="molecule type" value="Genomic_DNA"/>
</dbReference>
<dbReference type="Gene3D" id="3.90.1150.10">
    <property type="entry name" value="Aspartate Aminotransferase, domain 1"/>
    <property type="match status" value="1"/>
</dbReference>
<dbReference type="InterPro" id="IPR015421">
    <property type="entry name" value="PyrdxlP-dep_Trfase_major"/>
</dbReference>
<dbReference type="Proteomes" id="UP000231343">
    <property type="component" value="Unassembled WGS sequence"/>
</dbReference>
<accession>A0A2H0XU24</accession>
<organism evidence="9 10">
    <name type="scientific">Candidatus Saganbacteria bacterium CG08_land_8_20_14_0_20_45_16</name>
    <dbReference type="NCBI Taxonomy" id="2014293"/>
    <lineage>
        <taxon>Bacteria</taxon>
        <taxon>Bacillati</taxon>
        <taxon>Saganbacteria</taxon>
    </lineage>
</organism>
<keyword evidence="7 8" id="KW-0627">Porphyrin biosynthesis</keyword>
<comment type="similarity">
    <text evidence="4 8">Belongs to the class-III pyridoxal-phosphate-dependent aminotransferase family. HemL subfamily.</text>
</comment>
<dbReference type="GO" id="GO:0030170">
    <property type="term" value="F:pyridoxal phosphate binding"/>
    <property type="evidence" value="ECO:0007669"/>
    <property type="project" value="InterPro"/>
</dbReference>
<dbReference type="InterPro" id="IPR004639">
    <property type="entry name" value="4pyrrol_synth_GluAld_NH2Trfase"/>
</dbReference>
<dbReference type="PROSITE" id="PS00600">
    <property type="entry name" value="AA_TRANSFER_CLASS_3"/>
    <property type="match status" value="1"/>
</dbReference>
<dbReference type="GO" id="GO:0006782">
    <property type="term" value="P:protoporphyrinogen IX biosynthetic process"/>
    <property type="evidence" value="ECO:0007669"/>
    <property type="project" value="UniProtKB-UniRule"/>
</dbReference>
<evidence type="ECO:0000256" key="4">
    <source>
        <dbReference type="ARBA" id="ARBA00008981"/>
    </source>
</evidence>
<proteinExistence type="inferred from homology"/>
<dbReference type="UniPathway" id="UPA00251">
    <property type="reaction ID" value="UER00317"/>
</dbReference>
<evidence type="ECO:0000313" key="10">
    <source>
        <dbReference type="Proteomes" id="UP000231343"/>
    </source>
</evidence>
<dbReference type="Pfam" id="PF00202">
    <property type="entry name" value="Aminotran_3"/>
    <property type="match status" value="2"/>
</dbReference>
<evidence type="ECO:0000256" key="6">
    <source>
        <dbReference type="ARBA" id="ARBA00023235"/>
    </source>
</evidence>
<evidence type="ECO:0000256" key="8">
    <source>
        <dbReference type="HAMAP-Rule" id="MF_00375"/>
    </source>
</evidence>
<evidence type="ECO:0000256" key="2">
    <source>
        <dbReference type="ARBA" id="ARBA00001933"/>
    </source>
</evidence>
<keyword evidence="5 8" id="KW-0663">Pyridoxal phosphate</keyword>